<proteinExistence type="predicted"/>
<sequence length="96" mass="10791">MRATEVLMADVFARIVPGTPVVTTFRKIYRGHQRVVSLFDRQRRGITKAFMEHAPGEAHAARLARMAGIANDPGRRREYLLKQAMVQSLADAEKIA</sequence>
<dbReference type="EMBL" id="CP054856">
    <property type="protein sequence ID" value="QVM83876.1"/>
    <property type="molecule type" value="Genomic_DNA"/>
</dbReference>
<dbReference type="Proteomes" id="UP000677126">
    <property type="component" value="Chromosome"/>
</dbReference>
<evidence type="ECO:0000313" key="2">
    <source>
        <dbReference type="Proteomes" id="UP000677126"/>
    </source>
</evidence>
<protein>
    <submittedName>
        <fullName evidence="1">Uncharacterized protein</fullName>
    </submittedName>
</protein>
<keyword evidence="2" id="KW-1185">Reference proteome</keyword>
<organism evidence="1 2">
    <name type="scientific">Novosphingobium decolorationis</name>
    <dbReference type="NCBI Taxonomy" id="2698673"/>
    <lineage>
        <taxon>Bacteria</taxon>
        <taxon>Pseudomonadati</taxon>
        <taxon>Pseudomonadota</taxon>
        <taxon>Alphaproteobacteria</taxon>
        <taxon>Sphingomonadales</taxon>
        <taxon>Sphingomonadaceae</taxon>
        <taxon>Novosphingobium</taxon>
    </lineage>
</organism>
<reference evidence="1 2" key="1">
    <citation type="journal article" date="2021" name="Int. J. Syst. Evol. Microbiol.">
        <title>Novosphingobium decolorationis sp. nov., an aniline blue-decolourizing bacterium isolated from East Pacific sediment.</title>
        <authorList>
            <person name="Chen X."/>
            <person name="Dong B."/>
            <person name="Chen T."/>
            <person name="Ren N."/>
            <person name="Wang J."/>
            <person name="Xu Y."/>
            <person name="Yang J."/>
            <person name="Zhu S."/>
            <person name="Chen J."/>
        </authorList>
    </citation>
    <scope>NUCLEOTIDE SEQUENCE [LARGE SCALE GENOMIC DNA]</scope>
    <source>
        <strain evidence="1 2">502str22</strain>
    </source>
</reference>
<dbReference type="RefSeq" id="WP_213503741.1">
    <property type="nucleotide sequence ID" value="NZ_CP054856.1"/>
</dbReference>
<evidence type="ECO:0000313" key="1">
    <source>
        <dbReference type="EMBL" id="QVM83876.1"/>
    </source>
</evidence>
<name>A0ABX8E6N3_9SPHN</name>
<gene>
    <name evidence="1" type="ORF">HT578_09390</name>
</gene>
<accession>A0ABX8E6N3</accession>